<feature type="transmembrane region" description="Helical" evidence="1">
    <location>
        <begin position="24"/>
        <end position="50"/>
    </location>
</feature>
<reference evidence="3" key="1">
    <citation type="submission" date="2020-05" db="EMBL/GenBank/DDBJ databases">
        <authorList>
            <person name="Chiriac C."/>
            <person name="Salcher M."/>
            <person name="Ghai R."/>
            <person name="Kavagutti S V."/>
        </authorList>
    </citation>
    <scope>NUCLEOTIDE SEQUENCE</scope>
</reference>
<gene>
    <name evidence="2" type="ORF">UFOPK3427_00231</name>
    <name evidence="3" type="ORF">UFOPK4112_01574</name>
</gene>
<proteinExistence type="predicted"/>
<keyword evidence="1" id="KW-0812">Transmembrane</keyword>
<feature type="transmembrane region" description="Helical" evidence="1">
    <location>
        <begin position="238"/>
        <end position="255"/>
    </location>
</feature>
<dbReference type="InterPro" id="IPR041113">
    <property type="entry name" value="Heliorhodopsin"/>
</dbReference>
<feature type="transmembrane region" description="Helical" evidence="1">
    <location>
        <begin position="70"/>
        <end position="93"/>
    </location>
</feature>
<sequence length="265" mass="29044">MTETSLLNNSAETMNPIMKRLRGYNVIAGVAHLVQAVIILILANSFALGVKADYMAGPPGSTTPRQIVELFNVRVAWLVALFFLLSAFAHFFVSGPGWGRYTKDLSRSRNPYRWLEYSVSSSIMIILIALITGINDVAALVALAGVNASMIGFGWLQERLESPGGGWWPFVVGCFAGIVPWVAIGIYLIAPGANQHAPGFVYGIFISLFIFFNIFALNQWLQYAQKGKWKNYLVGERAYITLSLVAKSLLAWQIFASTLAPSSGN</sequence>
<evidence type="ECO:0000313" key="2">
    <source>
        <dbReference type="EMBL" id="CAB4861784.1"/>
    </source>
</evidence>
<organism evidence="3">
    <name type="scientific">freshwater metagenome</name>
    <dbReference type="NCBI Taxonomy" id="449393"/>
    <lineage>
        <taxon>unclassified sequences</taxon>
        <taxon>metagenomes</taxon>
        <taxon>ecological metagenomes</taxon>
    </lineage>
</organism>
<dbReference type="EMBL" id="CAFBPM010000020">
    <property type="protein sequence ID" value="CAB5030316.1"/>
    <property type="molecule type" value="Genomic_DNA"/>
</dbReference>
<dbReference type="EMBL" id="CAFBLT010000001">
    <property type="protein sequence ID" value="CAB4861784.1"/>
    <property type="molecule type" value="Genomic_DNA"/>
</dbReference>
<dbReference type="Pfam" id="PF18761">
    <property type="entry name" value="Heliorhodopsin"/>
    <property type="match status" value="1"/>
</dbReference>
<feature type="transmembrane region" description="Helical" evidence="1">
    <location>
        <begin position="137"/>
        <end position="156"/>
    </location>
</feature>
<evidence type="ECO:0000313" key="3">
    <source>
        <dbReference type="EMBL" id="CAB5030316.1"/>
    </source>
</evidence>
<keyword evidence="1" id="KW-1133">Transmembrane helix</keyword>
<dbReference type="SUPFAM" id="SSF81321">
    <property type="entry name" value="Family A G protein-coupled receptor-like"/>
    <property type="match status" value="1"/>
</dbReference>
<name>A0A6J7RNM9_9ZZZZ</name>
<dbReference type="AlphaFoldDB" id="A0A6J7RNM9"/>
<feature type="transmembrane region" description="Helical" evidence="1">
    <location>
        <begin position="114"/>
        <end position="131"/>
    </location>
</feature>
<dbReference type="NCBIfam" id="NF038020">
    <property type="entry name" value="HeR"/>
    <property type="match status" value="1"/>
</dbReference>
<feature type="transmembrane region" description="Helical" evidence="1">
    <location>
        <begin position="196"/>
        <end position="217"/>
    </location>
</feature>
<protein>
    <submittedName>
        <fullName evidence="3">Unannotated protein</fullName>
    </submittedName>
</protein>
<dbReference type="Gene3D" id="1.20.1070.10">
    <property type="entry name" value="Rhodopsin 7-helix transmembrane proteins"/>
    <property type="match status" value="1"/>
</dbReference>
<feature type="transmembrane region" description="Helical" evidence="1">
    <location>
        <begin position="168"/>
        <end position="190"/>
    </location>
</feature>
<accession>A0A6J7RNM9</accession>
<evidence type="ECO:0000256" key="1">
    <source>
        <dbReference type="SAM" id="Phobius"/>
    </source>
</evidence>
<keyword evidence="1" id="KW-0472">Membrane</keyword>